<comment type="caution">
    <text evidence="3">The sequence shown here is derived from an EMBL/GenBank/DDBJ whole genome shotgun (WGS) entry which is preliminary data.</text>
</comment>
<evidence type="ECO:0000313" key="3">
    <source>
        <dbReference type="EMBL" id="GKT19101.1"/>
    </source>
</evidence>
<comment type="subcellular location">
    <subcellularLocation>
        <location evidence="1">Secreted</location>
    </subcellularLocation>
</comment>
<accession>A0ABQ5JVP5</accession>
<feature type="non-terminal residue" evidence="3">
    <location>
        <position position="1"/>
    </location>
</feature>
<dbReference type="PROSITE" id="PS00330">
    <property type="entry name" value="HEMOLYSIN_CALCIUM"/>
    <property type="match status" value="1"/>
</dbReference>
<dbReference type="InterPro" id="IPR011049">
    <property type="entry name" value="Serralysin-like_metalloprot_C"/>
</dbReference>
<sequence>IEKYLSGDSITIYDSEEYYPDTTDTPVSLYGKDIEGKNNKNVMHATDHNDKLFGNEGDDRLYGEGGHDYLDGGLDDDKLYGGDGNDVLNYDEGDDKLVGGNGDDFYQILSSKNDDKRAFIDNYAD</sequence>
<dbReference type="EMBL" id="BQXS01006307">
    <property type="protein sequence ID" value="GKT19101.1"/>
    <property type="molecule type" value="Genomic_DNA"/>
</dbReference>
<evidence type="ECO:0000256" key="1">
    <source>
        <dbReference type="ARBA" id="ARBA00004613"/>
    </source>
</evidence>
<reference evidence="3" key="1">
    <citation type="submission" date="2022-03" db="EMBL/GenBank/DDBJ databases">
        <title>Draft genome sequence of Aduncisulcus paluster, a free-living microaerophilic Fornicata.</title>
        <authorList>
            <person name="Yuyama I."/>
            <person name="Kume K."/>
            <person name="Tamura T."/>
            <person name="Inagaki Y."/>
            <person name="Hashimoto T."/>
        </authorList>
    </citation>
    <scope>NUCLEOTIDE SEQUENCE</scope>
    <source>
        <strain evidence="3">NY0171</strain>
    </source>
</reference>
<gene>
    <name evidence="3" type="ORF">ADUPG1_004298</name>
</gene>
<dbReference type="InterPro" id="IPR001343">
    <property type="entry name" value="Hemolysn_Ca-bd"/>
</dbReference>
<evidence type="ECO:0000313" key="4">
    <source>
        <dbReference type="Proteomes" id="UP001057375"/>
    </source>
</evidence>
<dbReference type="Proteomes" id="UP001057375">
    <property type="component" value="Unassembled WGS sequence"/>
</dbReference>
<protein>
    <submittedName>
        <fullName evidence="3">Uncharacterized protein</fullName>
    </submittedName>
</protein>
<dbReference type="SUPFAM" id="SSF51120">
    <property type="entry name" value="beta-Roll"/>
    <property type="match status" value="1"/>
</dbReference>
<evidence type="ECO:0000256" key="2">
    <source>
        <dbReference type="ARBA" id="ARBA00022525"/>
    </source>
</evidence>
<feature type="non-terminal residue" evidence="3">
    <location>
        <position position="125"/>
    </location>
</feature>
<keyword evidence="2" id="KW-0964">Secreted</keyword>
<dbReference type="PANTHER" id="PTHR38340:SF1">
    <property type="entry name" value="S-LAYER PROTEIN"/>
    <property type="match status" value="1"/>
</dbReference>
<dbReference type="Pfam" id="PF00353">
    <property type="entry name" value="HemolysinCabind"/>
    <property type="match status" value="1"/>
</dbReference>
<dbReference type="InterPro" id="IPR050557">
    <property type="entry name" value="RTX_toxin/Mannuronan_C5-epim"/>
</dbReference>
<organism evidence="3 4">
    <name type="scientific">Aduncisulcus paluster</name>
    <dbReference type="NCBI Taxonomy" id="2918883"/>
    <lineage>
        <taxon>Eukaryota</taxon>
        <taxon>Metamonada</taxon>
        <taxon>Carpediemonas-like organisms</taxon>
        <taxon>Aduncisulcus</taxon>
    </lineage>
</organism>
<dbReference type="InterPro" id="IPR018511">
    <property type="entry name" value="Hemolysin-typ_Ca-bd_CS"/>
</dbReference>
<keyword evidence="4" id="KW-1185">Reference proteome</keyword>
<name>A0ABQ5JVP5_9EUKA</name>
<dbReference type="PRINTS" id="PR00313">
    <property type="entry name" value="CABNDNGRPT"/>
</dbReference>
<dbReference type="Gene3D" id="2.150.10.10">
    <property type="entry name" value="Serralysin-like metalloprotease, C-terminal"/>
    <property type="match status" value="1"/>
</dbReference>
<dbReference type="PANTHER" id="PTHR38340">
    <property type="entry name" value="S-LAYER PROTEIN"/>
    <property type="match status" value="1"/>
</dbReference>
<proteinExistence type="predicted"/>